<dbReference type="RefSeq" id="WP_162004040.1">
    <property type="nucleotide sequence ID" value="NZ_BJHV01000003.1"/>
</dbReference>
<dbReference type="Proteomes" id="UP000299290">
    <property type="component" value="Unassembled WGS sequence"/>
</dbReference>
<evidence type="ECO:0000256" key="1">
    <source>
        <dbReference type="SAM" id="Phobius"/>
    </source>
</evidence>
<gene>
    <name evidence="2" type="ORF">SANT12839_102540</name>
</gene>
<keyword evidence="1" id="KW-1133">Transmembrane helix</keyword>
<keyword evidence="3" id="KW-1185">Reference proteome</keyword>
<accession>A0A4D4KLG1</accession>
<evidence type="ECO:0000313" key="3">
    <source>
        <dbReference type="Proteomes" id="UP000299290"/>
    </source>
</evidence>
<feature type="transmembrane region" description="Helical" evidence="1">
    <location>
        <begin position="20"/>
        <end position="49"/>
    </location>
</feature>
<proteinExistence type="predicted"/>
<name>A0A4D4KLG1_9ACTN</name>
<sequence length="58" mass="5653">MNTDVLGPGGGDDPRLPIALLVAAVAAAAALSEAWASGVGTAAAVYAVITTSSQNRRS</sequence>
<comment type="caution">
    <text evidence="2">The sequence shown here is derived from an EMBL/GenBank/DDBJ whole genome shotgun (WGS) entry which is preliminary data.</text>
</comment>
<evidence type="ECO:0000313" key="2">
    <source>
        <dbReference type="EMBL" id="GDY49372.1"/>
    </source>
</evidence>
<protein>
    <submittedName>
        <fullName evidence="2">Uncharacterized protein</fullName>
    </submittedName>
</protein>
<reference evidence="2 3" key="1">
    <citation type="journal article" date="2020" name="Int. J. Syst. Evol. Microbiol.">
        <title>Reclassification of Streptomyces castelarensis and Streptomyces sporoclivatus as later heterotypic synonyms of Streptomyces antimycoticus.</title>
        <authorList>
            <person name="Komaki H."/>
            <person name="Tamura T."/>
        </authorList>
    </citation>
    <scope>NUCLEOTIDE SEQUENCE [LARGE SCALE GENOMIC DNA]</scope>
    <source>
        <strain evidence="2 3">NBRC 12839</strain>
    </source>
</reference>
<keyword evidence="1" id="KW-0472">Membrane</keyword>
<keyword evidence="1" id="KW-0812">Transmembrane</keyword>
<dbReference type="AlphaFoldDB" id="A0A4D4KLG1"/>
<organism evidence="2 3">
    <name type="scientific">Streptomyces antimycoticus</name>
    <dbReference type="NCBI Taxonomy" id="68175"/>
    <lineage>
        <taxon>Bacteria</taxon>
        <taxon>Bacillati</taxon>
        <taxon>Actinomycetota</taxon>
        <taxon>Actinomycetes</taxon>
        <taxon>Kitasatosporales</taxon>
        <taxon>Streptomycetaceae</taxon>
        <taxon>Streptomyces</taxon>
        <taxon>Streptomyces violaceusniger group</taxon>
    </lineage>
</organism>
<dbReference type="EMBL" id="BJHV01000003">
    <property type="protein sequence ID" value="GDY49372.1"/>
    <property type="molecule type" value="Genomic_DNA"/>
</dbReference>